<feature type="compositionally biased region" description="Basic and acidic residues" evidence="1">
    <location>
        <begin position="35"/>
        <end position="47"/>
    </location>
</feature>
<dbReference type="EMBL" id="DVFV01000083">
    <property type="protein sequence ID" value="HIQ90868.1"/>
    <property type="molecule type" value="Genomic_DNA"/>
</dbReference>
<keyword evidence="2" id="KW-1133">Transmembrane helix</keyword>
<reference evidence="3" key="2">
    <citation type="journal article" date="2021" name="PeerJ">
        <title>Extensive microbial diversity within the chicken gut microbiome revealed by metagenomics and culture.</title>
        <authorList>
            <person name="Gilroy R."/>
            <person name="Ravi A."/>
            <person name="Getino M."/>
            <person name="Pursley I."/>
            <person name="Horton D.L."/>
            <person name="Alikhan N.F."/>
            <person name="Baker D."/>
            <person name="Gharbi K."/>
            <person name="Hall N."/>
            <person name="Watson M."/>
            <person name="Adriaenssens E.M."/>
            <person name="Foster-Nyarko E."/>
            <person name="Jarju S."/>
            <person name="Secka A."/>
            <person name="Antonio M."/>
            <person name="Oren A."/>
            <person name="Chaudhuri R.R."/>
            <person name="La Ragione R."/>
            <person name="Hildebrand F."/>
            <person name="Pallen M.J."/>
        </authorList>
    </citation>
    <scope>NUCLEOTIDE SEQUENCE</scope>
    <source>
        <strain evidence="3">CHK147-3167</strain>
    </source>
</reference>
<comment type="caution">
    <text evidence="3">The sequence shown here is derived from an EMBL/GenBank/DDBJ whole genome shotgun (WGS) entry which is preliminary data.</text>
</comment>
<dbReference type="InterPro" id="IPR045584">
    <property type="entry name" value="Pilin-like"/>
</dbReference>
<accession>A0A9D0ZRG0</accession>
<keyword evidence="2" id="KW-0812">Transmembrane</keyword>
<feature type="transmembrane region" description="Helical" evidence="2">
    <location>
        <begin position="6"/>
        <end position="25"/>
    </location>
</feature>
<feature type="region of interest" description="Disordered" evidence="1">
    <location>
        <begin position="33"/>
        <end position="70"/>
    </location>
</feature>
<sequence>MNKGFTLIELIGVIVILAALLLVIIPNVTDSTQRGVEEASEQSKESAELAAKNWASDHRGSLPSKGNTKNVTISELQNGGYIDINDEGKLPNGDKLDGCVVIENTTPDTATKNTYTYTYKDNC</sequence>
<keyword evidence="2" id="KW-0472">Membrane</keyword>
<evidence type="ECO:0000313" key="4">
    <source>
        <dbReference type="Proteomes" id="UP000886786"/>
    </source>
</evidence>
<evidence type="ECO:0000256" key="2">
    <source>
        <dbReference type="SAM" id="Phobius"/>
    </source>
</evidence>
<dbReference type="SUPFAM" id="SSF54523">
    <property type="entry name" value="Pili subunits"/>
    <property type="match status" value="1"/>
</dbReference>
<evidence type="ECO:0000256" key="1">
    <source>
        <dbReference type="SAM" id="MobiDB-lite"/>
    </source>
</evidence>
<dbReference type="Pfam" id="PF07963">
    <property type="entry name" value="N_methyl"/>
    <property type="match status" value="1"/>
</dbReference>
<organism evidence="3 4">
    <name type="scientific">Candidatus Coprosoma intestinipullorum</name>
    <dbReference type="NCBI Taxonomy" id="2840752"/>
    <lineage>
        <taxon>Bacteria</taxon>
        <taxon>Bacillati</taxon>
        <taxon>Bacillota</taxon>
        <taxon>Bacillota incertae sedis</taxon>
        <taxon>Candidatus Coprosoma</taxon>
    </lineage>
</organism>
<evidence type="ECO:0000313" key="3">
    <source>
        <dbReference type="EMBL" id="HIQ90868.1"/>
    </source>
</evidence>
<name>A0A9D0ZRG0_9FIRM</name>
<dbReference type="AlphaFoldDB" id="A0A9D0ZRG0"/>
<dbReference type="Proteomes" id="UP000886786">
    <property type="component" value="Unassembled WGS sequence"/>
</dbReference>
<dbReference type="Gene3D" id="3.30.700.10">
    <property type="entry name" value="Glycoprotein, Type 4 Pilin"/>
    <property type="match status" value="1"/>
</dbReference>
<gene>
    <name evidence="3" type="ORF">IAB27_04515</name>
</gene>
<proteinExistence type="predicted"/>
<dbReference type="PROSITE" id="PS00409">
    <property type="entry name" value="PROKAR_NTER_METHYL"/>
    <property type="match status" value="1"/>
</dbReference>
<reference evidence="3" key="1">
    <citation type="submission" date="2020-10" db="EMBL/GenBank/DDBJ databases">
        <authorList>
            <person name="Gilroy R."/>
        </authorList>
    </citation>
    <scope>NUCLEOTIDE SEQUENCE</scope>
    <source>
        <strain evidence="3">CHK147-3167</strain>
    </source>
</reference>
<dbReference type="InterPro" id="IPR012902">
    <property type="entry name" value="N_methyl_site"/>
</dbReference>
<dbReference type="NCBIfam" id="TIGR02532">
    <property type="entry name" value="IV_pilin_GFxxxE"/>
    <property type="match status" value="1"/>
</dbReference>
<protein>
    <submittedName>
        <fullName evidence="3">Prepilin-type N-terminal cleavage/methylation domain-containing protein</fullName>
    </submittedName>
</protein>